<dbReference type="AlphaFoldDB" id="A0A4R2L439"/>
<evidence type="ECO:0008006" key="4">
    <source>
        <dbReference type="Google" id="ProtNLM"/>
    </source>
</evidence>
<reference evidence="2 3" key="1">
    <citation type="submission" date="2019-03" db="EMBL/GenBank/DDBJ databases">
        <title>Genomic Encyclopedia of Type Strains, Phase IV (KMG-IV): sequencing the most valuable type-strain genomes for metagenomic binning, comparative biology and taxonomic classification.</title>
        <authorList>
            <person name="Goeker M."/>
        </authorList>
    </citation>
    <scope>NUCLEOTIDE SEQUENCE [LARGE SCALE GENOMIC DNA]</scope>
    <source>
        <strain evidence="2 3">DSM 25287</strain>
    </source>
</reference>
<evidence type="ECO:0000313" key="3">
    <source>
        <dbReference type="Proteomes" id="UP000295765"/>
    </source>
</evidence>
<dbReference type="RefSeq" id="WP_132540154.1">
    <property type="nucleotide sequence ID" value="NZ_SLWY01000006.1"/>
</dbReference>
<keyword evidence="3" id="KW-1185">Reference proteome</keyword>
<sequence length="353" mass="39220">MNTRAALQDLVDNAIVQLLLHEGRKPTIESVQDWFERHDFGRRNTNAVAALVKGCWERLPARLAAHTQTLELEPDVLELVAQLRGKLALQAAAVFDADRARFAAQLDEASAQAAAQVRDAQLAADTATRRAGELTERLAKTEAGLAEARETAARRERELGTERASLTARIVALQDLLAQETSTSAQLRLQLEAERVRAGEELTAYRDSASRLDAERLLEIDRGRTELQAVRRTLKAERDTAEKAREQHLARLEQAAQAQRALGDELAGLRAQLTDRTAQCQAATLRAESLEQTLAAGRALAETRAQHAAELARRCEALESAQRALHTRVRRREALARRLIRRLRGLRNEGDRT</sequence>
<accession>A0A4R2L439</accession>
<keyword evidence="1" id="KW-0175">Coiled coil</keyword>
<evidence type="ECO:0000313" key="2">
    <source>
        <dbReference type="EMBL" id="TCO81987.1"/>
    </source>
</evidence>
<proteinExistence type="predicted"/>
<protein>
    <recommendedName>
        <fullName evidence="4">Plasmid replication DNA-binding protein KfrA</fullName>
    </recommendedName>
</protein>
<dbReference type="Proteomes" id="UP000295765">
    <property type="component" value="Unassembled WGS sequence"/>
</dbReference>
<feature type="coiled-coil region" evidence="1">
    <location>
        <begin position="131"/>
        <end position="158"/>
    </location>
</feature>
<comment type="caution">
    <text evidence="2">The sequence shown here is derived from an EMBL/GenBank/DDBJ whole genome shotgun (WGS) entry which is preliminary data.</text>
</comment>
<gene>
    <name evidence="2" type="ORF">EV699_10682</name>
</gene>
<evidence type="ECO:0000256" key="1">
    <source>
        <dbReference type="SAM" id="Coils"/>
    </source>
</evidence>
<dbReference type="OrthoDB" id="9841274at2"/>
<dbReference type="EMBL" id="SLWY01000006">
    <property type="protein sequence ID" value="TCO81987.1"/>
    <property type="molecule type" value="Genomic_DNA"/>
</dbReference>
<feature type="coiled-coil region" evidence="1">
    <location>
        <begin position="224"/>
        <end position="272"/>
    </location>
</feature>
<name>A0A4R2L439_9GAMM</name>
<organism evidence="2 3">
    <name type="scientific">Plasticicumulans lactativorans</name>
    <dbReference type="NCBI Taxonomy" id="1133106"/>
    <lineage>
        <taxon>Bacteria</taxon>
        <taxon>Pseudomonadati</taxon>
        <taxon>Pseudomonadota</taxon>
        <taxon>Gammaproteobacteria</taxon>
        <taxon>Candidatus Competibacteraceae</taxon>
        <taxon>Plasticicumulans</taxon>
    </lineage>
</organism>